<dbReference type="AlphaFoldDB" id="A0AA41YVV0"/>
<evidence type="ECO:0000313" key="5">
    <source>
        <dbReference type="Proteomes" id="UP001165667"/>
    </source>
</evidence>
<dbReference type="PROSITE" id="PS51186">
    <property type="entry name" value="GNAT"/>
    <property type="match status" value="1"/>
</dbReference>
<feature type="domain" description="N-acetyltransferase" evidence="3">
    <location>
        <begin position="3"/>
        <end position="153"/>
    </location>
</feature>
<name>A0AA41YVV0_9HYPH</name>
<evidence type="ECO:0000259" key="3">
    <source>
        <dbReference type="PROSITE" id="PS51186"/>
    </source>
</evidence>
<protein>
    <submittedName>
        <fullName evidence="4">GNAT family N-acetyltransferase</fullName>
    </submittedName>
</protein>
<accession>A0AA41YVV0</accession>
<sequence length="153" mass="16467">MNHPARVASLSDAPALLDLVREHAAFERGMASLSLSDLGTILSAASPPTRLLVAESDGTLIGYAAVTFDFSLWRASRYGHLDCLFVASSARGRGAGRKLFEAAAGFARAEGADWLEWQTPAWNSEAISFYQRAGALQATKERFAMPFPVLFTG</sequence>
<dbReference type="Proteomes" id="UP001165667">
    <property type="component" value="Unassembled WGS sequence"/>
</dbReference>
<keyword evidence="5" id="KW-1185">Reference proteome</keyword>
<organism evidence="4 5">
    <name type="scientific">Lichenifustis flavocetrariae</name>
    <dbReference type="NCBI Taxonomy" id="2949735"/>
    <lineage>
        <taxon>Bacteria</taxon>
        <taxon>Pseudomonadati</taxon>
        <taxon>Pseudomonadota</taxon>
        <taxon>Alphaproteobacteria</taxon>
        <taxon>Hyphomicrobiales</taxon>
        <taxon>Lichenihabitantaceae</taxon>
        <taxon>Lichenifustis</taxon>
    </lineage>
</organism>
<gene>
    <name evidence="4" type="ORF">M8523_16155</name>
</gene>
<comment type="caution">
    <text evidence="4">The sequence shown here is derived from an EMBL/GenBank/DDBJ whole genome shotgun (WGS) entry which is preliminary data.</text>
</comment>
<dbReference type="Pfam" id="PF00583">
    <property type="entry name" value="Acetyltransf_1"/>
    <property type="match status" value="1"/>
</dbReference>
<dbReference type="PANTHER" id="PTHR43877">
    <property type="entry name" value="AMINOALKYLPHOSPHONATE N-ACETYLTRANSFERASE-RELATED-RELATED"/>
    <property type="match status" value="1"/>
</dbReference>
<evidence type="ECO:0000313" key="4">
    <source>
        <dbReference type="EMBL" id="MCW6509554.1"/>
    </source>
</evidence>
<dbReference type="GO" id="GO:0016747">
    <property type="term" value="F:acyltransferase activity, transferring groups other than amino-acyl groups"/>
    <property type="evidence" value="ECO:0007669"/>
    <property type="project" value="InterPro"/>
</dbReference>
<dbReference type="PANTHER" id="PTHR43877:SF2">
    <property type="entry name" value="AMINOALKYLPHOSPHONATE N-ACETYLTRANSFERASE-RELATED"/>
    <property type="match status" value="1"/>
</dbReference>
<dbReference type="InterPro" id="IPR016181">
    <property type="entry name" value="Acyl_CoA_acyltransferase"/>
</dbReference>
<reference evidence="4" key="1">
    <citation type="submission" date="2022-05" db="EMBL/GenBank/DDBJ databases">
        <authorList>
            <person name="Pankratov T."/>
        </authorList>
    </citation>
    <scope>NUCLEOTIDE SEQUENCE</scope>
    <source>
        <strain evidence="4">BP6-180914</strain>
    </source>
</reference>
<dbReference type="InterPro" id="IPR050832">
    <property type="entry name" value="Bact_Acetyltransf"/>
</dbReference>
<dbReference type="CDD" id="cd04301">
    <property type="entry name" value="NAT_SF"/>
    <property type="match status" value="1"/>
</dbReference>
<keyword evidence="2" id="KW-0012">Acyltransferase</keyword>
<keyword evidence="1" id="KW-0808">Transferase</keyword>
<dbReference type="SUPFAM" id="SSF55729">
    <property type="entry name" value="Acyl-CoA N-acyltransferases (Nat)"/>
    <property type="match status" value="1"/>
</dbReference>
<evidence type="ECO:0000256" key="1">
    <source>
        <dbReference type="ARBA" id="ARBA00022679"/>
    </source>
</evidence>
<dbReference type="EMBL" id="JAMOIM010000010">
    <property type="protein sequence ID" value="MCW6509554.1"/>
    <property type="molecule type" value="Genomic_DNA"/>
</dbReference>
<proteinExistence type="predicted"/>
<dbReference type="RefSeq" id="WP_282585925.1">
    <property type="nucleotide sequence ID" value="NZ_JAMOIM010000010.1"/>
</dbReference>
<dbReference type="InterPro" id="IPR000182">
    <property type="entry name" value="GNAT_dom"/>
</dbReference>
<evidence type="ECO:0000256" key="2">
    <source>
        <dbReference type="ARBA" id="ARBA00023315"/>
    </source>
</evidence>
<dbReference type="Gene3D" id="3.40.630.30">
    <property type="match status" value="1"/>
</dbReference>